<dbReference type="Gene3D" id="2.60.120.1250">
    <property type="entry name" value="Peptidase M60, enhancin-like domain 1"/>
    <property type="match status" value="1"/>
</dbReference>
<dbReference type="SMART" id="SM01276">
    <property type="entry name" value="M60-like"/>
    <property type="match status" value="1"/>
</dbReference>
<dbReference type="EMBL" id="JACHMY010000001">
    <property type="protein sequence ID" value="MBB5835680.1"/>
    <property type="molecule type" value="Genomic_DNA"/>
</dbReference>
<feature type="region of interest" description="Disordered" evidence="1">
    <location>
        <begin position="98"/>
        <end position="131"/>
    </location>
</feature>
<organism evidence="4 5">
    <name type="scientific">Kribbella italica</name>
    <dbReference type="NCBI Taxonomy" id="1540520"/>
    <lineage>
        <taxon>Bacteria</taxon>
        <taxon>Bacillati</taxon>
        <taxon>Actinomycetota</taxon>
        <taxon>Actinomycetes</taxon>
        <taxon>Propionibacteriales</taxon>
        <taxon>Kribbellaceae</taxon>
        <taxon>Kribbella</taxon>
    </lineage>
</organism>
<dbReference type="InterPro" id="IPR051244">
    <property type="entry name" value="TCAF"/>
</dbReference>
<accession>A0A7W9MU07</accession>
<gene>
    <name evidence="4" type="ORF">HDA39_002414</name>
</gene>
<dbReference type="InterPro" id="IPR042279">
    <property type="entry name" value="Pep_M60_3"/>
</dbReference>
<dbReference type="PROSITE" id="PS51723">
    <property type="entry name" value="PEPTIDASE_M60"/>
    <property type="match status" value="1"/>
</dbReference>
<reference evidence="4 5" key="1">
    <citation type="submission" date="2020-08" db="EMBL/GenBank/DDBJ databases">
        <title>Sequencing the genomes of 1000 actinobacteria strains.</title>
        <authorList>
            <person name="Klenk H.-P."/>
        </authorList>
    </citation>
    <scope>NUCLEOTIDE SEQUENCE [LARGE SCALE GENOMIC DNA]</scope>
    <source>
        <strain evidence="4 5">DSM 28967</strain>
    </source>
</reference>
<dbReference type="Pfam" id="PF13402">
    <property type="entry name" value="Peptidase_M60"/>
    <property type="match status" value="1"/>
</dbReference>
<dbReference type="InterPro" id="IPR031161">
    <property type="entry name" value="Peptidase_M60_dom"/>
</dbReference>
<sequence length="473" mass="52248">MIDSAHLTRRGALRLIAGSTIAGAATLTPVAAEAATSPTAKAGVLTFAVKPRRSADADRAELCVTYSPRTDLQPTGHYVAPGDVLTVTLDASLRGGDPLPTITIGAPNTQRDENGQNIDHTRPYPLAEGTNRVSDPYGGPIYFSWPVEQRKSRSTAKVTIAGKTRPVPTFQLGVTSERDFQQQLDRHDTPFVELIGEQALLSFHRHQVLRYRDENHAALLRSIDRVIEIEDRLAGYGLDADSPSPSGPHHLVGYPGNIPGAGAQAWFQFTTYSESEHPDVLTLKGVRTHGWGIYHELGHQHQIDKVTPGALGEQTNENFSYAVQRRFAEAYGQQPRARAINKSGTSRWDDLMASRGATDIKAVKWQQLIFEQLRIAYGERVLTDWYRVVRQQYAHLPDGGATPAEQDLTRWQNVVWTTSLAARVDLTDFWAGWGVTVTDQTRTNVRRLGVPVPALDLATLRETNLDEASVWPN</sequence>
<dbReference type="PANTHER" id="PTHR15730:SF5">
    <property type="entry name" value="SI:CH211-210B2.2-RELATED"/>
    <property type="match status" value="1"/>
</dbReference>
<dbReference type="Gene3D" id="1.10.390.30">
    <property type="entry name" value="Peptidase M60, enhancin-like domain 3"/>
    <property type="match status" value="1"/>
</dbReference>
<evidence type="ECO:0000256" key="2">
    <source>
        <dbReference type="SAM" id="SignalP"/>
    </source>
</evidence>
<dbReference type="InterPro" id="IPR006311">
    <property type="entry name" value="TAT_signal"/>
</dbReference>
<evidence type="ECO:0000259" key="3">
    <source>
        <dbReference type="PROSITE" id="PS51723"/>
    </source>
</evidence>
<feature type="chain" id="PRO_5039717277" description="Peptidase M60 domain-containing protein" evidence="2">
    <location>
        <begin position="25"/>
        <end position="473"/>
    </location>
</feature>
<dbReference type="RefSeq" id="WP_184795297.1">
    <property type="nucleotide sequence ID" value="NZ_JACHMY010000001.1"/>
</dbReference>
<comment type="caution">
    <text evidence="4">The sequence shown here is derived from an EMBL/GenBank/DDBJ whole genome shotgun (WGS) entry which is preliminary data.</text>
</comment>
<dbReference type="Pfam" id="PF17291">
    <property type="entry name" value="M60-like_N"/>
    <property type="match status" value="1"/>
</dbReference>
<proteinExistence type="predicted"/>
<dbReference type="Proteomes" id="UP000549971">
    <property type="component" value="Unassembled WGS sequence"/>
</dbReference>
<name>A0A7W9MU07_9ACTN</name>
<feature type="compositionally biased region" description="Basic and acidic residues" evidence="1">
    <location>
        <begin position="110"/>
        <end position="122"/>
    </location>
</feature>
<evidence type="ECO:0000313" key="5">
    <source>
        <dbReference type="Proteomes" id="UP000549971"/>
    </source>
</evidence>
<keyword evidence="2" id="KW-0732">Signal</keyword>
<dbReference type="PROSITE" id="PS51318">
    <property type="entry name" value="TAT"/>
    <property type="match status" value="1"/>
</dbReference>
<feature type="signal peptide" evidence="2">
    <location>
        <begin position="1"/>
        <end position="24"/>
    </location>
</feature>
<dbReference type="AlphaFoldDB" id="A0A7W9MU07"/>
<evidence type="ECO:0000256" key="1">
    <source>
        <dbReference type="SAM" id="MobiDB-lite"/>
    </source>
</evidence>
<keyword evidence="5" id="KW-1185">Reference proteome</keyword>
<dbReference type="Gene3D" id="3.40.390.80">
    <property type="entry name" value="Peptidase M60, enhancin-like domain 2"/>
    <property type="match status" value="1"/>
</dbReference>
<dbReference type="PANTHER" id="PTHR15730">
    <property type="entry name" value="EXPERIMENTAL AUTOIMMUNE PROSTATITIS ANTIGEN 2-RELATED"/>
    <property type="match status" value="1"/>
</dbReference>
<feature type="domain" description="Peptidase M60" evidence="3">
    <location>
        <begin position="70"/>
        <end position="378"/>
    </location>
</feature>
<evidence type="ECO:0000313" key="4">
    <source>
        <dbReference type="EMBL" id="MBB5835680.1"/>
    </source>
</evidence>
<dbReference type="InterPro" id="IPR035423">
    <property type="entry name" value="M60-like_N"/>
</dbReference>
<protein>
    <recommendedName>
        <fullName evidence="3">Peptidase M60 domain-containing protein</fullName>
    </recommendedName>
</protein>